<dbReference type="Proteomes" id="UP000076643">
    <property type="component" value="Unassembled WGS sequence"/>
</dbReference>
<protein>
    <submittedName>
        <fullName evidence="1">Uncharacterized protein</fullName>
    </submittedName>
</protein>
<comment type="caution">
    <text evidence="1">The sequence shown here is derived from an EMBL/GenBank/DDBJ whole genome shotgun (WGS) entry which is preliminary data.</text>
</comment>
<sequence>MECNNFAWQNSRRLLEQGKIMISTIFKSLFFKTLKSEAGKRVAKAVVDKCVDQGMDYVKQNHQRGAKPDQVETLGLVEGLNNLTKRNLPDGDYPLRLEKQTLLVTMRNQGVVHIQYLNKAM</sequence>
<evidence type="ECO:0000313" key="2">
    <source>
        <dbReference type="Proteomes" id="UP000076643"/>
    </source>
</evidence>
<accession>A0A166UJ88</accession>
<dbReference type="EMBL" id="AUYB01000147">
    <property type="protein sequence ID" value="KZN30743.1"/>
    <property type="molecule type" value="Genomic_DNA"/>
</dbReference>
<dbReference type="PATRIC" id="fig|1365250.3.peg.4819"/>
<reference evidence="1 2" key="1">
    <citation type="submission" date="2013-07" db="EMBL/GenBank/DDBJ databases">
        <title>Comparative Genomic and Metabolomic Analysis of Twelve Strains of Pseudoalteromonas luteoviolacea.</title>
        <authorList>
            <person name="Vynne N.G."/>
            <person name="Mansson M."/>
            <person name="Gram L."/>
        </authorList>
    </citation>
    <scope>NUCLEOTIDE SEQUENCE [LARGE SCALE GENOMIC DNA]</scope>
    <source>
        <strain evidence="1 2">DSM 6061</strain>
    </source>
</reference>
<evidence type="ECO:0000313" key="1">
    <source>
        <dbReference type="EMBL" id="KZN30743.1"/>
    </source>
</evidence>
<gene>
    <name evidence="1" type="ORF">N475_04890</name>
</gene>
<keyword evidence="2" id="KW-1185">Reference proteome</keyword>
<dbReference type="AlphaFoldDB" id="A0A166UJ88"/>
<proteinExistence type="predicted"/>
<name>A0A166UJ88_9GAMM</name>
<organism evidence="1 2">
    <name type="scientific">Pseudoalteromonas luteoviolacea DSM 6061</name>
    <dbReference type="NCBI Taxonomy" id="1365250"/>
    <lineage>
        <taxon>Bacteria</taxon>
        <taxon>Pseudomonadati</taxon>
        <taxon>Pseudomonadota</taxon>
        <taxon>Gammaproteobacteria</taxon>
        <taxon>Alteromonadales</taxon>
        <taxon>Pseudoalteromonadaceae</taxon>
        <taxon>Pseudoalteromonas</taxon>
    </lineage>
</organism>